<sequence length="63" mass="6993">MGSQRNNQYLTMILFVTIFFLSCSQRILAARLLIGRDQRGHVVSCSVCTYACAECHGNGPPMI</sequence>
<evidence type="ECO:0000313" key="4">
    <source>
        <dbReference type="Proteomes" id="UP000006729"/>
    </source>
</evidence>
<dbReference type="AlphaFoldDB" id="B9H282"/>
<name>B9H282_POPTR</name>
<feature type="chain" id="PRO_5040715601" description="Epidermal patterning factor-like protein" evidence="1">
    <location>
        <begin position="30"/>
        <end position="63"/>
    </location>
</feature>
<evidence type="ECO:0000313" key="3">
    <source>
        <dbReference type="EMBL" id="RQO95179.1"/>
    </source>
</evidence>
<keyword evidence="1" id="KW-0732">Signal</keyword>
<organism evidence="2 4">
    <name type="scientific">Populus trichocarpa</name>
    <name type="common">Western balsam poplar</name>
    <name type="synonym">Populus balsamifera subsp. trichocarpa</name>
    <dbReference type="NCBI Taxonomy" id="3694"/>
    <lineage>
        <taxon>Eukaryota</taxon>
        <taxon>Viridiplantae</taxon>
        <taxon>Streptophyta</taxon>
        <taxon>Embryophyta</taxon>
        <taxon>Tracheophyta</taxon>
        <taxon>Spermatophyta</taxon>
        <taxon>Magnoliopsida</taxon>
        <taxon>eudicotyledons</taxon>
        <taxon>Gunneridae</taxon>
        <taxon>Pentapetalae</taxon>
        <taxon>rosids</taxon>
        <taxon>fabids</taxon>
        <taxon>Malpighiales</taxon>
        <taxon>Salicaceae</taxon>
        <taxon>Saliceae</taxon>
        <taxon>Populus</taxon>
    </lineage>
</organism>
<reference evidence="2 4" key="1">
    <citation type="journal article" date="2006" name="Science">
        <title>The genome of black cottonwood, Populus trichocarpa (Torr. &amp; Gray).</title>
        <authorList>
            <person name="Tuskan G.A."/>
            <person name="Difazio S."/>
            <person name="Jansson S."/>
            <person name="Bohlmann J."/>
            <person name="Grigoriev I."/>
            <person name="Hellsten U."/>
            <person name="Putnam N."/>
            <person name="Ralph S."/>
            <person name="Rombauts S."/>
            <person name="Salamov A."/>
            <person name="Schein J."/>
            <person name="Sterck L."/>
            <person name="Aerts A."/>
            <person name="Bhalerao R.R."/>
            <person name="Bhalerao R.P."/>
            <person name="Blaudez D."/>
            <person name="Boerjan W."/>
            <person name="Brun A."/>
            <person name="Brunner A."/>
            <person name="Busov V."/>
            <person name="Campbell M."/>
            <person name="Carlson J."/>
            <person name="Chalot M."/>
            <person name="Chapman J."/>
            <person name="Chen G.L."/>
            <person name="Cooper D."/>
            <person name="Coutinho P.M."/>
            <person name="Couturier J."/>
            <person name="Covert S."/>
            <person name="Cronk Q."/>
            <person name="Cunningham R."/>
            <person name="Davis J."/>
            <person name="Degroeve S."/>
            <person name="Dejardin A."/>
            <person name="Depamphilis C."/>
            <person name="Detter J."/>
            <person name="Dirks B."/>
            <person name="Dubchak I."/>
            <person name="Duplessis S."/>
            <person name="Ehlting J."/>
            <person name="Ellis B."/>
            <person name="Gendler K."/>
            <person name="Goodstein D."/>
            <person name="Gribskov M."/>
            <person name="Grimwood J."/>
            <person name="Groover A."/>
            <person name="Gunter L."/>
            <person name="Hamberger B."/>
            <person name="Heinze B."/>
            <person name="Helariutta Y."/>
            <person name="Henrissat B."/>
            <person name="Holligan D."/>
            <person name="Holt R."/>
            <person name="Huang W."/>
            <person name="Islam-Faridi N."/>
            <person name="Jones S."/>
            <person name="Jones-Rhoades M."/>
            <person name="Jorgensen R."/>
            <person name="Joshi C."/>
            <person name="Kangasjarvi J."/>
            <person name="Karlsson J."/>
            <person name="Kelleher C."/>
            <person name="Kirkpatrick R."/>
            <person name="Kirst M."/>
            <person name="Kohler A."/>
            <person name="Kalluri U."/>
            <person name="Larimer F."/>
            <person name="Leebens-Mack J."/>
            <person name="Leple J.C."/>
            <person name="Locascio P."/>
            <person name="Lou Y."/>
            <person name="Lucas S."/>
            <person name="Martin F."/>
            <person name="Montanini B."/>
            <person name="Napoli C."/>
            <person name="Nelson D.R."/>
            <person name="Nelson C."/>
            <person name="Nieminen K."/>
            <person name="Nilsson O."/>
            <person name="Pereda V."/>
            <person name="Peter G."/>
            <person name="Philippe R."/>
            <person name="Pilate G."/>
            <person name="Poliakov A."/>
            <person name="Razumovskaya J."/>
            <person name="Richardson P."/>
            <person name="Rinaldi C."/>
            <person name="Ritland K."/>
            <person name="Rouze P."/>
            <person name="Ryaboy D."/>
            <person name="Schmutz J."/>
            <person name="Schrader J."/>
            <person name="Segerman B."/>
            <person name="Shin H."/>
            <person name="Siddiqui A."/>
            <person name="Sterky F."/>
            <person name="Terry A."/>
            <person name="Tsai C.J."/>
            <person name="Uberbacher E."/>
            <person name="Unneberg P."/>
            <person name="Vahala J."/>
            <person name="Wall K."/>
            <person name="Wessler S."/>
            <person name="Yang G."/>
            <person name="Yin T."/>
            <person name="Douglas C."/>
            <person name="Marra M."/>
            <person name="Sandberg G."/>
            <person name="Van de Peer Y."/>
            <person name="Rokhsar D."/>
        </authorList>
    </citation>
    <scope>NUCLEOTIDE SEQUENCE [LARGE SCALE GENOMIC DNA]</scope>
    <source>
        <strain evidence="4">cv. Nisqually</strain>
        <strain evidence="2">Nisqually-1</strain>
    </source>
</reference>
<reference evidence="2" key="2">
    <citation type="submission" date="2017-07" db="EMBL/GenBank/DDBJ databases">
        <title>WGS assembly of Populus trichocarpa.</title>
        <authorList>
            <person name="Tuskan G."/>
            <person name="Difazio S."/>
            <person name="Jansson S."/>
            <person name="Bohlmann J."/>
            <person name="Grigoriev I."/>
            <person name="Hellsten U."/>
            <person name="Putnam N."/>
            <person name="Ralph S."/>
            <person name="Rombauts S."/>
            <person name="Salamov A."/>
            <person name="Schein J."/>
            <person name="Sterck L."/>
            <person name="Aerts A."/>
            <person name="Bhalerao R."/>
            <person name="Bhalerao R."/>
            <person name="Blaudez D."/>
            <person name="Boerjan W."/>
            <person name="Brun A."/>
            <person name="Brunner A."/>
            <person name="Busov V."/>
            <person name="Campbell M."/>
            <person name="Carlson J."/>
            <person name="Chalot M."/>
            <person name="Chapman J."/>
            <person name="Chen G."/>
            <person name="Cooper D."/>
            <person name="Coutinho P."/>
            <person name="Couturier J."/>
            <person name="Covert S."/>
            <person name="Cronk Q."/>
            <person name="Cunningham R."/>
            <person name="Davis J."/>
            <person name="Degroeve S."/>
            <person name="Dejardin A."/>
            <person name="Depamphilis C."/>
            <person name="Detter J."/>
            <person name="Dirks B."/>
            <person name="Dubchak I."/>
            <person name="Duplessis S."/>
            <person name="Ehlting J."/>
            <person name="Ellis B."/>
            <person name="Gendler K."/>
            <person name="Goodstein D."/>
            <person name="Gribskov M."/>
            <person name="Grimwood J."/>
            <person name="Groover A."/>
            <person name="Gunter L."/>
            <person name="Hamberger B."/>
            <person name="Heinze B."/>
            <person name="Helariutta Y."/>
            <person name="Henrissat B."/>
            <person name="Holligan D."/>
            <person name="Holt R."/>
            <person name="Huang W."/>
            <person name="Islam-Faridi N."/>
            <person name="Jones S."/>
            <person name="Jones-Rhoades M."/>
            <person name="Jorgensen R."/>
            <person name="Joshi C."/>
            <person name="Kangasjarvi J."/>
            <person name="Karlsson J."/>
            <person name="Kelleher C."/>
            <person name="Kirkpatrick R."/>
            <person name="Kirst M."/>
            <person name="Kohler A."/>
            <person name="Kalluri U."/>
            <person name="Larimer F."/>
            <person name="Leebens-Mack J."/>
            <person name="Leple J."/>
            <person name="Locascio P."/>
            <person name="Lou Y."/>
            <person name="Lucas S."/>
            <person name="Martin F."/>
            <person name="Montanini B."/>
            <person name="Napoli C."/>
            <person name="Nelson D."/>
            <person name="Nelson C."/>
            <person name="Nieminen K."/>
            <person name="Nilsson O."/>
            <person name="Pereda V."/>
            <person name="Peter G."/>
            <person name="Philippe R."/>
            <person name="Pilate G."/>
            <person name="Poliakov A."/>
            <person name="Razumovskaya J."/>
            <person name="Richardson P."/>
            <person name="Rinaldi C."/>
            <person name="Ritland K."/>
            <person name="Rouze P."/>
            <person name="Ryaboy D."/>
            <person name="Schmutz J."/>
            <person name="Schrader J."/>
            <person name="Segerman B."/>
            <person name="Shin H."/>
            <person name="Siddiqui A."/>
            <person name="Sterky F."/>
            <person name="Terry A."/>
            <person name="Tsai C."/>
            <person name="Uberbacher E."/>
            <person name="Unneberg P."/>
            <person name="Vahala J."/>
            <person name="Wall K."/>
            <person name="Wessler S."/>
            <person name="Yang G."/>
            <person name="Yin T."/>
            <person name="Douglas C."/>
            <person name="Marra M."/>
            <person name="Sandberg G."/>
            <person name="Van De Peer Y."/>
            <person name="Rokhsar D."/>
        </authorList>
    </citation>
    <scope>NUCLEOTIDE SEQUENCE</scope>
    <source>
        <strain evidence="2">Nisqually-1</strain>
    </source>
</reference>
<feature type="signal peptide" evidence="1">
    <location>
        <begin position="1"/>
        <end position="29"/>
    </location>
</feature>
<dbReference type="HOGENOM" id="CLU_2890046_0_0_1"/>
<evidence type="ECO:0000313" key="2">
    <source>
        <dbReference type="EMBL" id="PNT39954.1"/>
    </source>
</evidence>
<dbReference type="EMBL" id="CM009293">
    <property type="protein sequence ID" value="PNT39954.1"/>
    <property type="molecule type" value="Genomic_DNA"/>
</dbReference>
<dbReference type="EMBL" id="KZ623556">
    <property type="protein sequence ID" value="RQO95179.1"/>
    <property type="molecule type" value="Genomic_DNA"/>
</dbReference>
<protein>
    <recommendedName>
        <fullName evidence="5">Epidermal patterning factor-like protein</fullName>
    </recommendedName>
</protein>
<dbReference type="Gramene" id="Potri.004G068901.1.v4.1">
    <property type="protein sequence ID" value="Potri.004G068901.1.v4.1"/>
    <property type="gene ID" value="Potri.004G068901.v4.1"/>
</dbReference>
<dbReference type="Proteomes" id="UP000006729">
    <property type="component" value="Chromosome 4"/>
</dbReference>
<gene>
    <name evidence="2" type="ORF">POPTR_004G068800</name>
    <name evidence="3" type="ORF">POPTR_T050366</name>
</gene>
<proteinExistence type="predicted"/>
<keyword evidence="4" id="KW-1185">Reference proteome</keyword>
<dbReference type="PROSITE" id="PS51257">
    <property type="entry name" value="PROKAR_LIPOPROTEIN"/>
    <property type="match status" value="1"/>
</dbReference>
<accession>B9H282</accession>
<evidence type="ECO:0000256" key="1">
    <source>
        <dbReference type="SAM" id="SignalP"/>
    </source>
</evidence>
<evidence type="ECO:0008006" key="5">
    <source>
        <dbReference type="Google" id="ProtNLM"/>
    </source>
</evidence>